<dbReference type="STRING" id="252474.B1A74_07075"/>
<dbReference type="Proteomes" id="UP000189177">
    <property type="component" value="Unassembled WGS sequence"/>
</dbReference>
<comment type="caution">
    <text evidence="1">The sequence shown here is derived from an EMBL/GenBank/DDBJ whole genome shotgun (WGS) entry which is preliminary data.</text>
</comment>
<name>A0A1V2ZYM3_9GAMM</name>
<accession>A0A1V2ZYM3</accession>
<evidence type="ECO:0000313" key="1">
    <source>
        <dbReference type="EMBL" id="OOC10200.1"/>
    </source>
</evidence>
<protein>
    <recommendedName>
        <fullName evidence="3">Addiction module protein</fullName>
    </recommendedName>
</protein>
<reference evidence="1 2" key="1">
    <citation type="submission" date="2017-02" db="EMBL/GenBank/DDBJ databases">
        <title>Genomic diversity within the haloalkaliphilic genus Thioalkalivibrio.</title>
        <authorList>
            <person name="Ahn A.-C."/>
            <person name="Meier-Kolthoff J."/>
            <person name="Overmars L."/>
            <person name="Richter M."/>
            <person name="Woyke T."/>
            <person name="Sorokin D.Y."/>
            <person name="Muyzer G."/>
        </authorList>
    </citation>
    <scope>NUCLEOTIDE SEQUENCE [LARGE SCALE GENOMIC DNA]</scope>
    <source>
        <strain evidence="1 2">HL17</strain>
    </source>
</reference>
<proteinExistence type="predicted"/>
<dbReference type="OrthoDB" id="5422155at2"/>
<sequence>MEASKTPKAQAHDLIDELPDNASWEDVVYRLELHASIERGLADSEGGRVMPQVEVERRFGLRR</sequence>
<evidence type="ECO:0000313" key="2">
    <source>
        <dbReference type="Proteomes" id="UP000189177"/>
    </source>
</evidence>
<organism evidence="1 2">
    <name type="scientific">Thioalkalivibrio halophilus</name>
    <dbReference type="NCBI Taxonomy" id="252474"/>
    <lineage>
        <taxon>Bacteria</taxon>
        <taxon>Pseudomonadati</taxon>
        <taxon>Pseudomonadota</taxon>
        <taxon>Gammaproteobacteria</taxon>
        <taxon>Chromatiales</taxon>
        <taxon>Ectothiorhodospiraceae</taxon>
        <taxon>Thioalkalivibrio</taxon>
    </lineage>
</organism>
<dbReference type="EMBL" id="MUZR01000022">
    <property type="protein sequence ID" value="OOC10200.1"/>
    <property type="molecule type" value="Genomic_DNA"/>
</dbReference>
<dbReference type="AlphaFoldDB" id="A0A1V2ZYM3"/>
<keyword evidence="2" id="KW-1185">Reference proteome</keyword>
<dbReference type="RefSeq" id="WP_077244200.1">
    <property type="nucleotide sequence ID" value="NZ_MUZR01000022.1"/>
</dbReference>
<evidence type="ECO:0008006" key="3">
    <source>
        <dbReference type="Google" id="ProtNLM"/>
    </source>
</evidence>
<gene>
    <name evidence="1" type="ORF">B1A74_07075</name>
</gene>